<feature type="transmembrane region" description="Helical" evidence="1">
    <location>
        <begin position="96"/>
        <end position="116"/>
    </location>
</feature>
<dbReference type="Gene3D" id="1.20.144.10">
    <property type="entry name" value="Phosphatidic acid phosphatase type 2/haloperoxidase"/>
    <property type="match status" value="1"/>
</dbReference>
<reference evidence="3" key="1">
    <citation type="submission" date="2021-03" db="EMBL/GenBank/DDBJ databases">
        <title>Whole genome shotgun sequence of Actinoplanes consettensis NBRC 14913.</title>
        <authorList>
            <person name="Komaki H."/>
            <person name="Tamura T."/>
        </authorList>
    </citation>
    <scope>NUCLEOTIDE SEQUENCE</scope>
    <source>
        <strain evidence="3">NBRC 14913</strain>
    </source>
</reference>
<dbReference type="AlphaFoldDB" id="A0A919SXI8"/>
<dbReference type="PANTHER" id="PTHR14969">
    <property type="entry name" value="SPHINGOSINE-1-PHOSPHATE PHOSPHOHYDROLASE"/>
    <property type="match status" value="1"/>
</dbReference>
<dbReference type="Proteomes" id="UP000680865">
    <property type="component" value="Unassembled WGS sequence"/>
</dbReference>
<feature type="transmembrane region" description="Helical" evidence="1">
    <location>
        <begin position="195"/>
        <end position="211"/>
    </location>
</feature>
<dbReference type="EMBL" id="BOQP01000036">
    <property type="protein sequence ID" value="GIM79187.1"/>
    <property type="molecule type" value="Genomic_DNA"/>
</dbReference>
<sequence>MSDVAVQFLKRILAPVLALFAVMVGLGLLITKVLEKTWPFTVEDTVNRDFAANRESFGNVASFIFSTIGSTPVIIGVTAVVAIILRLTLKRWREPLFLCAGVIAQALIFFFTTLLIDRQRPEVAHMDNSPPTSSFPSGHTSAAVALYIGMAVVLVGLTNRTWLKTLCWLLVLVPVGVAVGRLYRGMHHPTDVTASFFNGIMCVWIMARAILDRSVQWTRSTLASRKVAAAH</sequence>
<proteinExistence type="predicted"/>
<feature type="domain" description="Phosphatidic acid phosphatase type 2/haloperoxidase" evidence="2">
    <location>
        <begin position="97"/>
        <end position="207"/>
    </location>
</feature>
<dbReference type="PANTHER" id="PTHR14969:SF13">
    <property type="entry name" value="AT30094P"/>
    <property type="match status" value="1"/>
</dbReference>
<keyword evidence="1" id="KW-0472">Membrane</keyword>
<feature type="transmembrane region" description="Helical" evidence="1">
    <location>
        <begin position="12"/>
        <end position="30"/>
    </location>
</feature>
<feature type="transmembrane region" description="Helical" evidence="1">
    <location>
        <begin position="63"/>
        <end position="84"/>
    </location>
</feature>
<keyword evidence="4" id="KW-1185">Reference proteome</keyword>
<dbReference type="InterPro" id="IPR036938">
    <property type="entry name" value="PAP2/HPO_sf"/>
</dbReference>
<feature type="transmembrane region" description="Helical" evidence="1">
    <location>
        <begin position="165"/>
        <end position="183"/>
    </location>
</feature>
<dbReference type="SMART" id="SM00014">
    <property type="entry name" value="acidPPc"/>
    <property type="match status" value="1"/>
</dbReference>
<dbReference type="RefSeq" id="WP_213000942.1">
    <property type="nucleotide sequence ID" value="NZ_BAAATW010000017.1"/>
</dbReference>
<dbReference type="Pfam" id="PF01569">
    <property type="entry name" value="PAP2"/>
    <property type="match status" value="1"/>
</dbReference>
<name>A0A919SXI8_9ACTN</name>
<accession>A0A919SXI8</accession>
<comment type="caution">
    <text evidence="3">The sequence shown here is derived from an EMBL/GenBank/DDBJ whole genome shotgun (WGS) entry which is preliminary data.</text>
</comment>
<evidence type="ECO:0000256" key="1">
    <source>
        <dbReference type="SAM" id="Phobius"/>
    </source>
</evidence>
<evidence type="ECO:0000313" key="3">
    <source>
        <dbReference type="EMBL" id="GIM79187.1"/>
    </source>
</evidence>
<evidence type="ECO:0000313" key="4">
    <source>
        <dbReference type="Proteomes" id="UP000680865"/>
    </source>
</evidence>
<organism evidence="3 4">
    <name type="scientific">Winogradskya consettensis</name>
    <dbReference type="NCBI Taxonomy" id="113560"/>
    <lineage>
        <taxon>Bacteria</taxon>
        <taxon>Bacillati</taxon>
        <taxon>Actinomycetota</taxon>
        <taxon>Actinomycetes</taxon>
        <taxon>Micromonosporales</taxon>
        <taxon>Micromonosporaceae</taxon>
        <taxon>Winogradskya</taxon>
    </lineage>
</organism>
<keyword evidence="1" id="KW-1133">Transmembrane helix</keyword>
<dbReference type="CDD" id="cd03392">
    <property type="entry name" value="PAP2_like_2"/>
    <property type="match status" value="1"/>
</dbReference>
<dbReference type="InterPro" id="IPR000326">
    <property type="entry name" value="PAP2/HPO"/>
</dbReference>
<protein>
    <recommendedName>
        <fullName evidence="2">Phosphatidic acid phosphatase type 2/haloperoxidase domain-containing protein</fullName>
    </recommendedName>
</protein>
<gene>
    <name evidence="3" type="ORF">Aco04nite_64260</name>
</gene>
<feature type="transmembrane region" description="Helical" evidence="1">
    <location>
        <begin position="136"/>
        <end position="158"/>
    </location>
</feature>
<keyword evidence="1" id="KW-0812">Transmembrane</keyword>
<dbReference type="SUPFAM" id="SSF48317">
    <property type="entry name" value="Acid phosphatase/Vanadium-dependent haloperoxidase"/>
    <property type="match status" value="1"/>
</dbReference>
<evidence type="ECO:0000259" key="2">
    <source>
        <dbReference type="SMART" id="SM00014"/>
    </source>
</evidence>